<keyword evidence="2" id="KW-0560">Oxidoreductase</keyword>
<name>A0A5M9QSR7_9HELI</name>
<dbReference type="GO" id="GO:0008835">
    <property type="term" value="F:diaminohydroxyphosphoribosylaminopyrimidine deaminase activity"/>
    <property type="evidence" value="ECO:0007669"/>
    <property type="project" value="UniProtKB-EC"/>
</dbReference>
<gene>
    <name evidence="2" type="primary">ribD</name>
    <name evidence="2" type="ORF">F4V45_03645</name>
</gene>
<dbReference type="EC" id="1.1.1.193" evidence="2"/>
<dbReference type="UniPathway" id="UPA00275"/>
<evidence type="ECO:0000256" key="1">
    <source>
        <dbReference type="ARBA" id="ARBA00005104"/>
    </source>
</evidence>
<comment type="caution">
    <text evidence="2">The sequence shown here is derived from an EMBL/GenBank/DDBJ whole genome shotgun (WGS) entry which is preliminary data.</text>
</comment>
<keyword evidence="2" id="KW-0378">Hydrolase</keyword>
<dbReference type="Gene3D" id="3.40.430.10">
    <property type="entry name" value="Dihydrofolate Reductase, subunit A"/>
    <property type="match status" value="1"/>
</dbReference>
<accession>A0A5M9QSR7</accession>
<comment type="pathway">
    <text evidence="1">Cofactor biosynthesis; riboflavin biosynthesis.</text>
</comment>
<dbReference type="SUPFAM" id="SSF53927">
    <property type="entry name" value="Cytidine deaminase-like"/>
    <property type="match status" value="1"/>
</dbReference>
<dbReference type="InterPro" id="IPR004794">
    <property type="entry name" value="Eubact_RibD"/>
</dbReference>
<dbReference type="Proteomes" id="UP000323707">
    <property type="component" value="Unassembled WGS sequence"/>
</dbReference>
<reference evidence="2 3" key="1">
    <citation type="submission" date="2019-09" db="EMBL/GenBank/DDBJ databases">
        <title>Draft genome sequence of various Type strains from the CCUG.</title>
        <authorList>
            <person name="Pineiro-Iglesias B."/>
            <person name="Tunovic T."/>
            <person name="Unosson C."/>
            <person name="Inganas E."/>
            <person name="Ohlen M."/>
            <person name="Cardew S."/>
            <person name="Jensie-Markopoulos S."/>
            <person name="Salva-Serra F."/>
            <person name="Jaen-Luchoro D."/>
            <person name="Karlsson R."/>
            <person name="Svensson-Stadler L."/>
            <person name="Chun J."/>
            <person name="Moore E."/>
        </authorList>
    </citation>
    <scope>NUCLEOTIDE SEQUENCE [LARGE SCALE GENOMIC DNA]</scope>
    <source>
        <strain evidence="2 3">CCUG 32756T</strain>
    </source>
</reference>
<evidence type="ECO:0000313" key="2">
    <source>
        <dbReference type="EMBL" id="KAA8710075.1"/>
    </source>
</evidence>
<dbReference type="AlphaFoldDB" id="A0A5M9QSR7"/>
<dbReference type="Gene3D" id="3.40.140.10">
    <property type="entry name" value="Cytidine Deaminase, domain 2"/>
    <property type="match status" value="1"/>
</dbReference>
<dbReference type="SUPFAM" id="SSF53597">
    <property type="entry name" value="Dihydrofolate reductase-like"/>
    <property type="match status" value="1"/>
</dbReference>
<dbReference type="GO" id="GO:0008703">
    <property type="term" value="F:5-amino-6-(5-phosphoribosylamino)uracil reductase activity"/>
    <property type="evidence" value="ECO:0007669"/>
    <property type="project" value="UniProtKB-EC"/>
</dbReference>
<dbReference type="GO" id="GO:0009231">
    <property type="term" value="P:riboflavin biosynthetic process"/>
    <property type="evidence" value="ECO:0007669"/>
    <property type="project" value="UniProtKB-UniPathway"/>
</dbReference>
<dbReference type="EC" id="3.5.4.26" evidence="2"/>
<dbReference type="NCBIfam" id="TIGR00326">
    <property type="entry name" value="eubact_ribD"/>
    <property type="match status" value="1"/>
</dbReference>
<dbReference type="InterPro" id="IPR016193">
    <property type="entry name" value="Cytidine_deaminase-like"/>
</dbReference>
<protein>
    <submittedName>
        <fullName evidence="2">Bifunctional diaminohydroxyphosphoribosylaminopyrimidine deaminase/5-amino-6-(5-phosphoribosylamino)uracil reductase RibD</fullName>
        <ecNumber evidence="2">1.1.1.193</ecNumber>
        <ecNumber evidence="2">3.5.4.26</ecNumber>
    </submittedName>
</protein>
<sequence>MYIHACSLSSFGHCSRNLSPKSVEYRIYRAEKYVQIDEILLERCLDKAWEYQTLTLPNPAVAAMIYDENGEILSLESHQKAGLPHAEVLAVFWAYARIYAQKNQIKLDSSLESNRAILLQALAPLWQSFQASHQKFAHLALEDLPSHSQAIHAFISTHHNGFFQDKTLLLTLEPCNHFGKTPPCAQLIAQICPKKVCILARDIWGESANGSKMLQQAGIAVEFIANKPLQKRAQDLLYPFLCLRECGQFVVFKLASRLDGSYKNGQISGDLSRIFTHNQRAIAQSIIISGATARSDRPKLDTRYATPPYANTRVPDVGIFTHKDIDTSIPLFHIDSRSVRTYDDKTLQNLPKGFHIIEGSLQLFTHICSLLKAPPLLLLHLSATTKPQQSPQAFTQSLGNMSFRILHTTKLDRDLLLWLKL</sequence>
<organism evidence="2 3">
    <name type="scientific">Helicobacter canis</name>
    <dbReference type="NCBI Taxonomy" id="29419"/>
    <lineage>
        <taxon>Bacteria</taxon>
        <taxon>Pseudomonadati</taxon>
        <taxon>Campylobacterota</taxon>
        <taxon>Epsilonproteobacteria</taxon>
        <taxon>Campylobacterales</taxon>
        <taxon>Helicobacteraceae</taxon>
        <taxon>Helicobacter</taxon>
    </lineage>
</organism>
<dbReference type="InterPro" id="IPR024072">
    <property type="entry name" value="DHFR-like_dom_sf"/>
</dbReference>
<evidence type="ECO:0000313" key="3">
    <source>
        <dbReference type="Proteomes" id="UP000323707"/>
    </source>
</evidence>
<proteinExistence type="predicted"/>
<dbReference type="EMBL" id="VXKE01000010">
    <property type="protein sequence ID" value="KAA8710075.1"/>
    <property type="molecule type" value="Genomic_DNA"/>
</dbReference>